<protein>
    <submittedName>
        <fullName evidence="2">Uncharacterized protein</fullName>
    </submittedName>
</protein>
<accession>A0A1F6FH91</accession>
<reference evidence="2 3" key="1">
    <citation type="journal article" date="2016" name="Nat. Commun.">
        <title>Thousands of microbial genomes shed light on interconnected biogeochemical processes in an aquifer system.</title>
        <authorList>
            <person name="Anantharaman K."/>
            <person name="Brown C.T."/>
            <person name="Hug L.A."/>
            <person name="Sharon I."/>
            <person name="Castelle C.J."/>
            <person name="Probst A.J."/>
            <person name="Thomas B.C."/>
            <person name="Singh A."/>
            <person name="Wilkins M.J."/>
            <person name="Karaoz U."/>
            <person name="Brodie E.L."/>
            <person name="Williams K.H."/>
            <person name="Hubbard S.S."/>
            <person name="Banfield J.F."/>
        </authorList>
    </citation>
    <scope>NUCLEOTIDE SEQUENCE [LARGE SCALE GENOMIC DNA]</scope>
</reference>
<organism evidence="2 3">
    <name type="scientific">Candidatus Kaiserbacteria bacterium RIFCSPLOWO2_12_FULL_45_26</name>
    <dbReference type="NCBI Taxonomy" id="1798525"/>
    <lineage>
        <taxon>Bacteria</taxon>
        <taxon>Candidatus Kaiseribacteriota</taxon>
    </lineage>
</organism>
<proteinExistence type="predicted"/>
<dbReference type="EMBL" id="MFMM01000001">
    <property type="protein sequence ID" value="OGG85234.1"/>
    <property type="molecule type" value="Genomic_DNA"/>
</dbReference>
<feature type="transmembrane region" description="Helical" evidence="1">
    <location>
        <begin position="71"/>
        <end position="96"/>
    </location>
</feature>
<comment type="caution">
    <text evidence="2">The sequence shown here is derived from an EMBL/GenBank/DDBJ whole genome shotgun (WGS) entry which is preliminary data.</text>
</comment>
<feature type="transmembrane region" description="Helical" evidence="1">
    <location>
        <begin position="7"/>
        <end position="25"/>
    </location>
</feature>
<dbReference type="AlphaFoldDB" id="A0A1F6FH91"/>
<evidence type="ECO:0000256" key="1">
    <source>
        <dbReference type="SAM" id="Phobius"/>
    </source>
</evidence>
<keyword evidence="1" id="KW-0472">Membrane</keyword>
<evidence type="ECO:0000313" key="2">
    <source>
        <dbReference type="EMBL" id="OGG85234.1"/>
    </source>
</evidence>
<gene>
    <name evidence="2" type="ORF">A3G90_04225</name>
</gene>
<sequence length="136" mass="16154">MWKNLALTPRISFSIIWSIPIWIFLDIQDQNWFPSAVIDLFVMAFFSFVIEHVLLYKWLRLLNNRESRRQALELVIYICYLLMLFALVLLLFLVTFTSNTEELQQKAFLVWAYVLLATLHIACKCTKYSFGRYGAM</sequence>
<keyword evidence="1" id="KW-0812">Transmembrane</keyword>
<name>A0A1F6FH91_9BACT</name>
<keyword evidence="1" id="KW-1133">Transmembrane helix</keyword>
<feature type="transmembrane region" description="Helical" evidence="1">
    <location>
        <begin position="37"/>
        <end position="59"/>
    </location>
</feature>
<feature type="transmembrane region" description="Helical" evidence="1">
    <location>
        <begin position="108"/>
        <end position="126"/>
    </location>
</feature>
<dbReference type="Proteomes" id="UP000177325">
    <property type="component" value="Unassembled WGS sequence"/>
</dbReference>
<evidence type="ECO:0000313" key="3">
    <source>
        <dbReference type="Proteomes" id="UP000177325"/>
    </source>
</evidence>